<dbReference type="Proteomes" id="UP000656804">
    <property type="component" value="Unassembled WGS sequence"/>
</dbReference>
<gene>
    <name evidence="3" type="ORF">ISG29_08905</name>
</gene>
<keyword evidence="4" id="KW-1185">Reference proteome</keyword>
<evidence type="ECO:0000313" key="4">
    <source>
        <dbReference type="Proteomes" id="UP000656804"/>
    </source>
</evidence>
<evidence type="ECO:0000256" key="1">
    <source>
        <dbReference type="SAM" id="SignalP"/>
    </source>
</evidence>
<dbReference type="Pfam" id="PF08486">
    <property type="entry name" value="SpoIID"/>
    <property type="match status" value="1"/>
</dbReference>
<dbReference type="NCBIfam" id="TIGR02669">
    <property type="entry name" value="SpoIID_LytB"/>
    <property type="match status" value="1"/>
</dbReference>
<dbReference type="PANTHER" id="PTHR30032:SF4">
    <property type="entry name" value="AMIDASE ENHANCER"/>
    <property type="match status" value="1"/>
</dbReference>
<dbReference type="PANTHER" id="PTHR30032">
    <property type="entry name" value="N-ACETYLMURAMOYL-L-ALANINE AMIDASE-RELATED"/>
    <property type="match status" value="1"/>
</dbReference>
<name>A0A930Y604_9ACTN</name>
<dbReference type="AlphaFoldDB" id="A0A930Y604"/>
<proteinExistence type="predicted"/>
<protein>
    <submittedName>
        <fullName evidence="3">SpoIID/LytB domain-containing protein</fullName>
    </submittedName>
</protein>
<accession>A0A930Y604</accession>
<dbReference type="InterPro" id="IPR013693">
    <property type="entry name" value="SpoIID/LytB_N"/>
</dbReference>
<dbReference type="GO" id="GO:0030288">
    <property type="term" value="C:outer membrane-bounded periplasmic space"/>
    <property type="evidence" value="ECO:0007669"/>
    <property type="project" value="TreeGrafter"/>
</dbReference>
<feature type="chain" id="PRO_5039656938" evidence="1">
    <location>
        <begin position="25"/>
        <end position="387"/>
    </location>
</feature>
<comment type="caution">
    <text evidence="3">The sequence shown here is derived from an EMBL/GenBank/DDBJ whole genome shotgun (WGS) entry which is preliminary data.</text>
</comment>
<dbReference type="RefSeq" id="WP_194503065.1">
    <property type="nucleotide sequence ID" value="NZ_JADIVZ010000003.1"/>
</dbReference>
<keyword evidence="1" id="KW-0732">Signal</keyword>
<dbReference type="EMBL" id="JADIVZ010000003">
    <property type="protein sequence ID" value="MBF4161810.1"/>
    <property type="molecule type" value="Genomic_DNA"/>
</dbReference>
<evidence type="ECO:0000313" key="3">
    <source>
        <dbReference type="EMBL" id="MBF4161810.1"/>
    </source>
</evidence>
<organism evidence="3 4">
    <name type="scientific">Nocardioides acrostichi</name>
    <dbReference type="NCBI Taxonomy" id="2784339"/>
    <lineage>
        <taxon>Bacteria</taxon>
        <taxon>Bacillati</taxon>
        <taxon>Actinomycetota</taxon>
        <taxon>Actinomycetes</taxon>
        <taxon>Propionibacteriales</taxon>
        <taxon>Nocardioidaceae</taxon>
        <taxon>Nocardioides</taxon>
    </lineage>
</organism>
<reference evidence="3" key="1">
    <citation type="submission" date="2020-11" db="EMBL/GenBank/DDBJ databases">
        <title>Nocardioides sp. CBS4Y-1, whole genome shotgun sequence.</title>
        <authorList>
            <person name="Tuo L."/>
        </authorList>
    </citation>
    <scope>NUCLEOTIDE SEQUENCE</scope>
    <source>
        <strain evidence="3">CBS4Y-1</strain>
    </source>
</reference>
<feature type="domain" description="Sporulation stage II protein D amidase enhancer LytB N-terminal" evidence="2">
    <location>
        <begin position="192"/>
        <end position="280"/>
    </location>
</feature>
<dbReference type="InterPro" id="IPR051922">
    <property type="entry name" value="Bact_Sporulation_Assoc"/>
</dbReference>
<sequence>MSRRLPFLLIAPVLGLVLSFVAVATAPSAQARAGGVTLQGKGFGHGKGLSQYGAKARAEAGWGYQRILGFYYPGTKQGSVGGQVTVLISGDTGRDVRVVDRSGLKVKLLGKSRTIDLTGLDSQAKQWRLRPDAQGRTHLESKRTSGGWHSKRRFAPDAEFRAPGPITLIKPGGRTTYRGTLRSVSSNSAGTRRDTVNKVSLESYLRGVVPQEVPALWSANAVRAQAVAARTYAAYERAHPLTGRYQICDTALCQVYGGASAEHPASDQAVKATRKQVRTYQGRPAFTQFSASNGGYSVKGSAAYLKARKDTFDDYPVWKQSVSAAAIESAYDIGAFRSLSVSERDGNGAYGGRAVTVSIRGSSKTVTVSGDAFRSTFGLRSTLFKTT</sequence>
<dbReference type="GO" id="GO:0030435">
    <property type="term" value="P:sporulation resulting in formation of a cellular spore"/>
    <property type="evidence" value="ECO:0007669"/>
    <property type="project" value="InterPro"/>
</dbReference>
<dbReference type="InterPro" id="IPR013486">
    <property type="entry name" value="SpoIID/LytB"/>
</dbReference>
<feature type="signal peptide" evidence="1">
    <location>
        <begin position="1"/>
        <end position="24"/>
    </location>
</feature>
<evidence type="ECO:0000259" key="2">
    <source>
        <dbReference type="Pfam" id="PF08486"/>
    </source>
</evidence>